<dbReference type="InterPro" id="IPR002698">
    <property type="entry name" value="FTHF_cligase"/>
</dbReference>
<dbReference type="GO" id="GO:0046872">
    <property type="term" value="F:metal ion binding"/>
    <property type="evidence" value="ECO:0007669"/>
    <property type="project" value="UniProtKB-KW"/>
</dbReference>
<dbReference type="Pfam" id="PF01812">
    <property type="entry name" value="5-FTHF_cyc-lig"/>
    <property type="match status" value="1"/>
</dbReference>
<dbReference type="NCBIfam" id="TIGR02727">
    <property type="entry name" value="MTHFS_bact"/>
    <property type="match status" value="1"/>
</dbReference>
<comment type="cofactor">
    <cofactor evidence="5">
        <name>Mg(2+)</name>
        <dbReference type="ChEBI" id="CHEBI:18420"/>
    </cofactor>
</comment>
<dbReference type="GO" id="GO:0030272">
    <property type="term" value="F:5-formyltetrahydrofolate cyclo-ligase activity"/>
    <property type="evidence" value="ECO:0007669"/>
    <property type="project" value="UniProtKB-EC"/>
</dbReference>
<dbReference type="GO" id="GO:0009396">
    <property type="term" value="P:folic acid-containing compound biosynthetic process"/>
    <property type="evidence" value="ECO:0007669"/>
    <property type="project" value="TreeGrafter"/>
</dbReference>
<keyword evidence="6" id="KW-0436">Ligase</keyword>
<dbReference type="AlphaFoldDB" id="A0A5C1QNP2"/>
<dbReference type="PIRSF" id="PIRSF006806">
    <property type="entry name" value="FTHF_cligase"/>
    <property type="match status" value="1"/>
</dbReference>
<dbReference type="InterPro" id="IPR024185">
    <property type="entry name" value="FTHF_cligase-like_sf"/>
</dbReference>
<protein>
    <recommendedName>
        <fullName evidence="5">5-formyltetrahydrofolate cyclo-ligase</fullName>
        <ecNumber evidence="5">6.3.3.2</ecNumber>
    </recommendedName>
</protein>
<evidence type="ECO:0000313" key="6">
    <source>
        <dbReference type="EMBL" id="QEN08839.1"/>
    </source>
</evidence>
<comment type="catalytic activity">
    <reaction evidence="5">
        <text>(6S)-5-formyl-5,6,7,8-tetrahydrofolate + ATP = (6R)-5,10-methenyltetrahydrofolate + ADP + phosphate</text>
        <dbReference type="Rhea" id="RHEA:10488"/>
        <dbReference type="ChEBI" id="CHEBI:30616"/>
        <dbReference type="ChEBI" id="CHEBI:43474"/>
        <dbReference type="ChEBI" id="CHEBI:57455"/>
        <dbReference type="ChEBI" id="CHEBI:57457"/>
        <dbReference type="ChEBI" id="CHEBI:456216"/>
        <dbReference type="EC" id="6.3.3.2"/>
    </reaction>
</comment>
<dbReference type="KEGG" id="ock:EXM22_12865"/>
<keyword evidence="3 4" id="KW-0067">ATP-binding</keyword>
<dbReference type="RefSeq" id="WP_149486918.1">
    <property type="nucleotide sequence ID" value="NZ_CP036150.1"/>
</dbReference>
<evidence type="ECO:0000256" key="5">
    <source>
        <dbReference type="RuleBase" id="RU361279"/>
    </source>
</evidence>
<evidence type="ECO:0000256" key="3">
    <source>
        <dbReference type="ARBA" id="ARBA00022840"/>
    </source>
</evidence>
<feature type="binding site" evidence="4">
    <location>
        <begin position="136"/>
        <end position="144"/>
    </location>
    <ligand>
        <name>ATP</name>
        <dbReference type="ChEBI" id="CHEBI:30616"/>
    </ligand>
</feature>
<organism evidence="6 7">
    <name type="scientific">Oceanispirochaeta crateris</name>
    <dbReference type="NCBI Taxonomy" id="2518645"/>
    <lineage>
        <taxon>Bacteria</taxon>
        <taxon>Pseudomonadati</taxon>
        <taxon>Spirochaetota</taxon>
        <taxon>Spirochaetia</taxon>
        <taxon>Spirochaetales</taxon>
        <taxon>Spirochaetaceae</taxon>
        <taxon>Oceanispirochaeta</taxon>
    </lineage>
</organism>
<dbReference type="PANTHER" id="PTHR23407">
    <property type="entry name" value="ATPASE INHIBITOR/5-FORMYLTETRAHYDROFOLATE CYCLO-LIGASE"/>
    <property type="match status" value="1"/>
</dbReference>
<evidence type="ECO:0000256" key="2">
    <source>
        <dbReference type="ARBA" id="ARBA00022741"/>
    </source>
</evidence>
<sequence>MKQLKSAMRKTLQARLDDLSKDEISRLSHTICNTVLGSSDWKEATVILAYLSFNQEISLDELVMESLQEGKAVFVPRIKDKAMEFHEIKSLDSAFLEINKWNIREPLLDSPRFDPETSRKVLMLVPALGFTREGIRMGRGGGYYDRYLERVEKNLNMTTMGICWEAVLMDEIPTEDHDKSVQTICCEDRLIRPHSLN</sequence>
<evidence type="ECO:0000256" key="4">
    <source>
        <dbReference type="PIRSR" id="PIRSR006806-1"/>
    </source>
</evidence>
<reference evidence="6 7" key="1">
    <citation type="submission" date="2019-02" db="EMBL/GenBank/DDBJ databases">
        <title>Complete Genome Sequence and Methylome Analysis of free living Spirochaetas.</title>
        <authorList>
            <person name="Fomenkov A."/>
            <person name="Dubinina G."/>
            <person name="Leshcheva N."/>
            <person name="Mikheeva N."/>
            <person name="Grabovich M."/>
            <person name="Vincze T."/>
            <person name="Roberts R.J."/>
        </authorList>
    </citation>
    <scope>NUCLEOTIDE SEQUENCE [LARGE SCALE GENOMIC DNA]</scope>
    <source>
        <strain evidence="6 7">K2</strain>
    </source>
</reference>
<dbReference type="GO" id="GO:0005524">
    <property type="term" value="F:ATP binding"/>
    <property type="evidence" value="ECO:0007669"/>
    <property type="project" value="UniProtKB-KW"/>
</dbReference>
<keyword evidence="7" id="KW-1185">Reference proteome</keyword>
<dbReference type="Proteomes" id="UP000324209">
    <property type="component" value="Chromosome"/>
</dbReference>
<accession>A0A5C1QNP2</accession>
<feature type="binding site" evidence="4">
    <location>
        <position position="56"/>
    </location>
    <ligand>
        <name>substrate</name>
    </ligand>
</feature>
<dbReference type="Gene3D" id="3.40.50.10420">
    <property type="entry name" value="NagB/RpiA/CoA transferase-like"/>
    <property type="match status" value="1"/>
</dbReference>
<name>A0A5C1QNP2_9SPIO</name>
<comment type="similarity">
    <text evidence="1 5">Belongs to the 5-formyltetrahydrofolate cyclo-ligase family.</text>
</comment>
<keyword evidence="5" id="KW-0479">Metal-binding</keyword>
<keyword evidence="5" id="KW-0460">Magnesium</keyword>
<feature type="binding site" evidence="4">
    <location>
        <position position="51"/>
    </location>
    <ligand>
        <name>substrate</name>
    </ligand>
</feature>
<proteinExistence type="inferred from homology"/>
<dbReference type="OrthoDB" id="9801938at2"/>
<evidence type="ECO:0000313" key="7">
    <source>
        <dbReference type="Proteomes" id="UP000324209"/>
    </source>
</evidence>
<keyword evidence="2 4" id="KW-0547">Nucleotide-binding</keyword>
<dbReference type="GO" id="GO:0035999">
    <property type="term" value="P:tetrahydrofolate interconversion"/>
    <property type="evidence" value="ECO:0007669"/>
    <property type="project" value="TreeGrafter"/>
</dbReference>
<dbReference type="PANTHER" id="PTHR23407:SF1">
    <property type="entry name" value="5-FORMYLTETRAHYDROFOLATE CYCLO-LIGASE"/>
    <property type="match status" value="1"/>
</dbReference>
<dbReference type="EMBL" id="CP036150">
    <property type="protein sequence ID" value="QEN08839.1"/>
    <property type="molecule type" value="Genomic_DNA"/>
</dbReference>
<dbReference type="SUPFAM" id="SSF100950">
    <property type="entry name" value="NagB/RpiA/CoA transferase-like"/>
    <property type="match status" value="1"/>
</dbReference>
<gene>
    <name evidence="6" type="ORF">EXM22_12865</name>
</gene>
<dbReference type="InterPro" id="IPR037171">
    <property type="entry name" value="NagB/RpiA_transferase-like"/>
</dbReference>
<dbReference type="EC" id="6.3.3.2" evidence="5"/>
<feature type="binding site" evidence="4">
    <location>
        <begin position="5"/>
        <end position="9"/>
    </location>
    <ligand>
        <name>ATP</name>
        <dbReference type="ChEBI" id="CHEBI:30616"/>
    </ligand>
</feature>
<evidence type="ECO:0000256" key="1">
    <source>
        <dbReference type="ARBA" id="ARBA00010638"/>
    </source>
</evidence>